<evidence type="ECO:0000259" key="5">
    <source>
        <dbReference type="PROSITE" id="PS50103"/>
    </source>
</evidence>
<dbReference type="EMBL" id="JASCZI010242255">
    <property type="protein sequence ID" value="MED6210344.1"/>
    <property type="molecule type" value="Genomic_DNA"/>
</dbReference>
<proteinExistence type="predicted"/>
<dbReference type="InterPro" id="IPR036855">
    <property type="entry name" value="Znf_CCCH_sf"/>
</dbReference>
<evidence type="ECO:0000256" key="3">
    <source>
        <dbReference type="ARBA" id="ARBA00022833"/>
    </source>
</evidence>
<dbReference type="InterPro" id="IPR044715">
    <property type="entry name" value="WDR86-like"/>
</dbReference>
<dbReference type="SMART" id="SM00356">
    <property type="entry name" value="ZnF_C3H1"/>
    <property type="match status" value="2"/>
</dbReference>
<name>A0ABU6YM29_9FABA</name>
<dbReference type="PROSITE" id="PS50103">
    <property type="entry name" value="ZF_C3H1"/>
    <property type="match status" value="2"/>
</dbReference>
<feature type="non-terminal residue" evidence="6">
    <location>
        <position position="183"/>
    </location>
</feature>
<feature type="zinc finger region" description="C3H1-type" evidence="4">
    <location>
        <begin position="140"/>
        <end position="167"/>
    </location>
</feature>
<keyword evidence="3 4" id="KW-0862">Zinc</keyword>
<evidence type="ECO:0000256" key="4">
    <source>
        <dbReference type="PROSITE-ProRule" id="PRU00723"/>
    </source>
</evidence>
<dbReference type="SUPFAM" id="SSF90229">
    <property type="entry name" value="CCCH zinc finger"/>
    <property type="match status" value="1"/>
</dbReference>
<dbReference type="PANTHER" id="PTHR44489">
    <property type="match status" value="1"/>
</dbReference>
<feature type="zinc finger region" description="C3H1-type" evidence="4">
    <location>
        <begin position="15"/>
        <end position="41"/>
    </location>
</feature>
<organism evidence="6 7">
    <name type="scientific">Stylosanthes scabra</name>
    <dbReference type="NCBI Taxonomy" id="79078"/>
    <lineage>
        <taxon>Eukaryota</taxon>
        <taxon>Viridiplantae</taxon>
        <taxon>Streptophyta</taxon>
        <taxon>Embryophyta</taxon>
        <taxon>Tracheophyta</taxon>
        <taxon>Spermatophyta</taxon>
        <taxon>Magnoliopsida</taxon>
        <taxon>eudicotyledons</taxon>
        <taxon>Gunneridae</taxon>
        <taxon>Pentapetalae</taxon>
        <taxon>rosids</taxon>
        <taxon>fabids</taxon>
        <taxon>Fabales</taxon>
        <taxon>Fabaceae</taxon>
        <taxon>Papilionoideae</taxon>
        <taxon>50 kb inversion clade</taxon>
        <taxon>dalbergioids sensu lato</taxon>
        <taxon>Dalbergieae</taxon>
        <taxon>Pterocarpus clade</taxon>
        <taxon>Stylosanthes</taxon>
    </lineage>
</organism>
<keyword evidence="7" id="KW-1185">Reference proteome</keyword>
<keyword evidence="1 4" id="KW-0479">Metal-binding</keyword>
<dbReference type="Proteomes" id="UP001341840">
    <property type="component" value="Unassembled WGS sequence"/>
</dbReference>
<dbReference type="InterPro" id="IPR000571">
    <property type="entry name" value="Znf_CCCH"/>
</dbReference>
<dbReference type="PANTHER" id="PTHR44489:SF1">
    <property type="entry name" value="ZINC FINGER CCCH DOMAIN-CONTAINING PROTEIN 63"/>
    <property type="match status" value="1"/>
</dbReference>
<evidence type="ECO:0000256" key="2">
    <source>
        <dbReference type="ARBA" id="ARBA00022771"/>
    </source>
</evidence>
<accession>A0ABU6YM29</accession>
<feature type="domain" description="C3H1-type" evidence="5">
    <location>
        <begin position="15"/>
        <end position="41"/>
    </location>
</feature>
<reference evidence="6 7" key="1">
    <citation type="journal article" date="2023" name="Plants (Basel)">
        <title>Bridging the Gap: Combining Genomics and Transcriptomics Approaches to Understand Stylosanthes scabra, an Orphan Legume from the Brazilian Caatinga.</title>
        <authorList>
            <person name="Ferreira-Neto J.R.C."/>
            <person name="da Silva M.D."/>
            <person name="Binneck E."/>
            <person name="de Melo N.F."/>
            <person name="da Silva R.H."/>
            <person name="de Melo A.L.T.M."/>
            <person name="Pandolfi V."/>
            <person name="Bustamante F.O."/>
            <person name="Brasileiro-Vidal A.C."/>
            <person name="Benko-Iseppon A.M."/>
        </authorList>
    </citation>
    <scope>NUCLEOTIDE SEQUENCE [LARGE SCALE GENOMIC DNA]</scope>
    <source>
        <tissue evidence="6">Leaves</tissue>
    </source>
</reference>
<evidence type="ECO:0000313" key="7">
    <source>
        <dbReference type="Proteomes" id="UP001341840"/>
    </source>
</evidence>
<evidence type="ECO:0000313" key="6">
    <source>
        <dbReference type="EMBL" id="MED6210344.1"/>
    </source>
</evidence>
<feature type="domain" description="C3H1-type" evidence="5">
    <location>
        <begin position="140"/>
        <end position="167"/>
    </location>
</feature>
<keyword evidence="2 4" id="KW-0863">Zinc-finger</keyword>
<protein>
    <recommendedName>
        <fullName evidence="5">C3H1-type domain-containing protein</fullName>
    </recommendedName>
</protein>
<evidence type="ECO:0000256" key="1">
    <source>
        <dbReference type="ARBA" id="ARBA00022723"/>
    </source>
</evidence>
<sequence length="183" mass="20322">MGVITTTRRIERFGRATPPTCKYWVAGRCNRNPCRFSHSLPTSPSNVYYNPNTTYIHSKKPTICAPKAVQKPANHKPKAVVSVEKPTKCQAEAMSVEKLIECAPKATSVEKATNCDQKSSLIEKTADVEDAATVAIAPVEKSRSICKYWMTDNCVHGDLCPNLHSWFYGDGFSPLAKLHEHNK</sequence>
<gene>
    <name evidence="6" type="ORF">PIB30_063248</name>
</gene>
<comment type="caution">
    <text evidence="6">The sequence shown here is derived from an EMBL/GenBank/DDBJ whole genome shotgun (WGS) entry which is preliminary data.</text>
</comment>